<feature type="transmembrane region" description="Helical" evidence="1">
    <location>
        <begin position="160"/>
        <end position="181"/>
    </location>
</feature>
<feature type="transmembrane region" description="Helical" evidence="1">
    <location>
        <begin position="187"/>
        <end position="209"/>
    </location>
</feature>
<organism evidence="2 3">
    <name type="scientific">Umezawaea endophytica</name>
    <dbReference type="NCBI Taxonomy" id="1654476"/>
    <lineage>
        <taxon>Bacteria</taxon>
        <taxon>Bacillati</taxon>
        <taxon>Actinomycetota</taxon>
        <taxon>Actinomycetes</taxon>
        <taxon>Pseudonocardiales</taxon>
        <taxon>Pseudonocardiaceae</taxon>
        <taxon>Umezawaea</taxon>
    </lineage>
</organism>
<proteinExistence type="predicted"/>
<dbReference type="RefSeq" id="WP_259629982.1">
    <property type="nucleotide sequence ID" value="NZ_JANYMP010000048.1"/>
</dbReference>
<gene>
    <name evidence="2" type="ORF">NZH93_47565</name>
</gene>
<comment type="caution">
    <text evidence="2">The sequence shown here is derived from an EMBL/GenBank/DDBJ whole genome shotgun (WGS) entry which is preliminary data.</text>
</comment>
<keyword evidence="3" id="KW-1185">Reference proteome</keyword>
<sequence>MASKVGLARVAGLLYLVLAVCGGFSELYVRAGALVPGDAAATAANVRASATLFRVAFATDVLNIVCFLLVAMLLHAVLGEVDRSVALAMVVFNAVAVAIMGVNMVNHVGALRAASTSDALVLQYLVAHADGYLVAQVFFGLWLFPLGYLVFRSGWFPRALGVLVMAGSAGYLGDLVVGLLSPDVRSALSPVLLGLASVAEVSLLLWLLVRSVRQPEPQLA</sequence>
<feature type="transmembrane region" description="Helical" evidence="1">
    <location>
        <begin position="85"/>
        <end position="105"/>
    </location>
</feature>
<name>A0A9X2VXJ4_9PSEU</name>
<evidence type="ECO:0000313" key="2">
    <source>
        <dbReference type="EMBL" id="MCS7484535.1"/>
    </source>
</evidence>
<feature type="transmembrane region" description="Helical" evidence="1">
    <location>
        <begin position="132"/>
        <end position="151"/>
    </location>
</feature>
<evidence type="ECO:0000256" key="1">
    <source>
        <dbReference type="SAM" id="Phobius"/>
    </source>
</evidence>
<protein>
    <submittedName>
        <fullName evidence="2">DUF4386 domain-containing protein</fullName>
    </submittedName>
</protein>
<keyword evidence="1" id="KW-1133">Transmembrane helix</keyword>
<keyword evidence="1" id="KW-0472">Membrane</keyword>
<dbReference type="InterPro" id="IPR025495">
    <property type="entry name" value="DUF4386"/>
</dbReference>
<evidence type="ECO:0000313" key="3">
    <source>
        <dbReference type="Proteomes" id="UP001141259"/>
    </source>
</evidence>
<feature type="transmembrane region" description="Helical" evidence="1">
    <location>
        <begin position="55"/>
        <end position="78"/>
    </location>
</feature>
<dbReference type="Proteomes" id="UP001141259">
    <property type="component" value="Unassembled WGS sequence"/>
</dbReference>
<keyword evidence="1" id="KW-0812">Transmembrane</keyword>
<dbReference type="AlphaFoldDB" id="A0A9X2VXJ4"/>
<dbReference type="Pfam" id="PF14329">
    <property type="entry name" value="DUF4386"/>
    <property type="match status" value="1"/>
</dbReference>
<reference evidence="2" key="1">
    <citation type="submission" date="2022-08" db="EMBL/GenBank/DDBJ databases">
        <authorList>
            <person name="Tistechok S."/>
            <person name="Samborskyy M."/>
            <person name="Roman I."/>
        </authorList>
    </citation>
    <scope>NUCLEOTIDE SEQUENCE</scope>
    <source>
        <strain evidence="2">DSM 103496</strain>
    </source>
</reference>
<dbReference type="EMBL" id="JANYMP010000048">
    <property type="protein sequence ID" value="MCS7484535.1"/>
    <property type="molecule type" value="Genomic_DNA"/>
</dbReference>
<accession>A0A9X2VXJ4</accession>